<dbReference type="PANTHER" id="PTHR22600">
    <property type="entry name" value="BETA-HEXOSAMINIDASE"/>
    <property type="match status" value="1"/>
</dbReference>
<proteinExistence type="inferred from homology"/>
<accession>A0A9Q0G6P9</accession>
<comment type="catalytic activity">
    <reaction evidence="1 7">
        <text>Hydrolysis of terminal non-reducing N-acetyl-D-hexosamine residues in N-acetyl-beta-D-hexosaminides.</text>
        <dbReference type="EC" id="3.2.1.52"/>
    </reaction>
</comment>
<evidence type="ECO:0000259" key="10">
    <source>
        <dbReference type="Pfam" id="PF00728"/>
    </source>
</evidence>
<name>A0A9Q0G6P9_9ROSI</name>
<protein>
    <recommendedName>
        <fullName evidence="7">Beta-hexosaminidase</fullName>
        <ecNumber evidence="7">3.2.1.52</ecNumber>
    </recommendedName>
</protein>
<dbReference type="GO" id="GO:0030203">
    <property type="term" value="P:glycosaminoglycan metabolic process"/>
    <property type="evidence" value="ECO:0007669"/>
    <property type="project" value="TreeGrafter"/>
</dbReference>
<dbReference type="GO" id="GO:0005975">
    <property type="term" value="P:carbohydrate metabolic process"/>
    <property type="evidence" value="ECO:0007669"/>
    <property type="project" value="InterPro"/>
</dbReference>
<keyword evidence="4 7" id="KW-0378">Hydrolase</keyword>
<organism evidence="12 13">
    <name type="scientific">Turnera subulata</name>
    <dbReference type="NCBI Taxonomy" id="218843"/>
    <lineage>
        <taxon>Eukaryota</taxon>
        <taxon>Viridiplantae</taxon>
        <taxon>Streptophyta</taxon>
        <taxon>Embryophyta</taxon>
        <taxon>Tracheophyta</taxon>
        <taxon>Spermatophyta</taxon>
        <taxon>Magnoliopsida</taxon>
        <taxon>eudicotyledons</taxon>
        <taxon>Gunneridae</taxon>
        <taxon>Pentapetalae</taxon>
        <taxon>rosids</taxon>
        <taxon>fabids</taxon>
        <taxon>Malpighiales</taxon>
        <taxon>Passifloraceae</taxon>
        <taxon>Turnera</taxon>
    </lineage>
</organism>
<dbReference type="GO" id="GO:0004563">
    <property type="term" value="F:beta-N-acetylhexosaminidase activity"/>
    <property type="evidence" value="ECO:0007669"/>
    <property type="project" value="UniProtKB-EC"/>
</dbReference>
<dbReference type="SUPFAM" id="SSF51445">
    <property type="entry name" value="(Trans)glycosidases"/>
    <property type="match status" value="1"/>
</dbReference>
<dbReference type="SUPFAM" id="SSF55545">
    <property type="entry name" value="beta-N-acetylhexosaminidase-like domain"/>
    <property type="match status" value="1"/>
</dbReference>
<dbReference type="InterPro" id="IPR025705">
    <property type="entry name" value="Beta_hexosaminidase_sua/sub"/>
</dbReference>
<keyword evidence="13" id="KW-1185">Reference proteome</keyword>
<dbReference type="Gene3D" id="3.20.20.80">
    <property type="entry name" value="Glycosidases"/>
    <property type="match status" value="1"/>
</dbReference>
<keyword evidence="5" id="KW-0325">Glycoprotein</keyword>
<dbReference type="InterPro" id="IPR029018">
    <property type="entry name" value="Hex-like_dom2"/>
</dbReference>
<dbReference type="PIRSF" id="PIRSF001093">
    <property type="entry name" value="B-hxosamndse_ab_euk"/>
    <property type="match status" value="1"/>
</dbReference>
<evidence type="ECO:0000256" key="4">
    <source>
        <dbReference type="ARBA" id="ARBA00022801"/>
    </source>
</evidence>
<evidence type="ECO:0000256" key="2">
    <source>
        <dbReference type="ARBA" id="ARBA00006285"/>
    </source>
</evidence>
<dbReference type="GO" id="GO:0016020">
    <property type="term" value="C:membrane"/>
    <property type="evidence" value="ECO:0007669"/>
    <property type="project" value="TreeGrafter"/>
</dbReference>
<evidence type="ECO:0000256" key="3">
    <source>
        <dbReference type="ARBA" id="ARBA00022729"/>
    </source>
</evidence>
<dbReference type="InterPro" id="IPR015883">
    <property type="entry name" value="Glyco_hydro_20_cat"/>
</dbReference>
<dbReference type="OrthoDB" id="428480at2759"/>
<evidence type="ECO:0000256" key="1">
    <source>
        <dbReference type="ARBA" id="ARBA00001231"/>
    </source>
</evidence>
<comment type="caution">
    <text evidence="12">The sequence shown here is derived from an EMBL/GenBank/DDBJ whole genome shotgun (WGS) entry which is preliminary data.</text>
</comment>
<evidence type="ECO:0000256" key="7">
    <source>
        <dbReference type="PIRNR" id="PIRNR001093"/>
    </source>
</evidence>
<sequence>MMGKVKMGLQSGLLIMVVLFLGVADVKGKADEVNIWPLPQWLSRGDKRVFLSKDFQLHTDGSKYSDGSGILKDAFARMLDVVKLGHVVDGNISSSDKPIKVIHVLISSPNDQLQYGVDESYKLLVPSPENPDFVHLEAGTIYGALHGLQTFSQLCYFSHSTRLIEVNRVPWKITDQPRFSYRGLLIDTSRHYQPLEMIKKVIDAMAYAKLNVLHWHIVDTQSFPLEIPSFPKLWDGAYSASERYTFSDAAEIVRQVSSAGCILFYAQKRGINVLAEIDVPGHALSWGDGYPSLWPSKNCQQPLDVSNEFTFKVIDGILSDFSKIFKFKFVHLGGDEVDTSCWTLTPRIARWLHKHGMNESQAYQYFVLRAQKIALSHGYELVNWEETFNNFGNKLSQKTVVHNWLGGGVAERVVAAGLRCIVSNQDKWYLDHLDTTWQEFYNNEPLTNITKISQQRLVIGGEVCMWGERVDGSNIEQTIWPRAAAAAERLWTPYDNLAKDPEQVTARLAHFRCLLNQRGVAAAPLTAPGRGSPEEPGSCHEQ</sequence>
<evidence type="ECO:0000259" key="11">
    <source>
        <dbReference type="Pfam" id="PF14845"/>
    </source>
</evidence>
<gene>
    <name evidence="12" type="primary">HEXO3</name>
    <name evidence="12" type="ORF">Tsubulata_035958</name>
</gene>
<dbReference type="Gene3D" id="3.30.379.10">
    <property type="entry name" value="Chitobiase/beta-hexosaminidase domain 2-like"/>
    <property type="match status" value="1"/>
</dbReference>
<dbReference type="PRINTS" id="PR00738">
    <property type="entry name" value="GLHYDRLASE20"/>
</dbReference>
<comment type="similarity">
    <text evidence="2 7">Belongs to the glycosyl hydrolase 20 family.</text>
</comment>
<feature type="domain" description="Glycoside hydrolase family 20 catalytic" evidence="10">
    <location>
        <begin position="179"/>
        <end position="493"/>
    </location>
</feature>
<dbReference type="Proteomes" id="UP001141552">
    <property type="component" value="Unassembled WGS sequence"/>
</dbReference>
<evidence type="ECO:0000313" key="12">
    <source>
        <dbReference type="EMBL" id="KAJ4844212.1"/>
    </source>
</evidence>
<reference evidence="12" key="1">
    <citation type="submission" date="2022-02" db="EMBL/GenBank/DDBJ databases">
        <authorList>
            <person name="Henning P.M."/>
            <person name="McCubbin A.G."/>
            <person name="Shore J.S."/>
        </authorList>
    </citation>
    <scope>NUCLEOTIDE SEQUENCE</scope>
    <source>
        <strain evidence="12">F60SS</strain>
        <tissue evidence="12">Leaves</tissue>
    </source>
</reference>
<dbReference type="CDD" id="cd06562">
    <property type="entry name" value="GH20_HexA_HexB-like"/>
    <property type="match status" value="1"/>
</dbReference>
<feature type="chain" id="PRO_5040346476" description="Beta-hexosaminidase" evidence="9">
    <location>
        <begin position="29"/>
        <end position="542"/>
    </location>
</feature>
<dbReference type="Pfam" id="PF14845">
    <property type="entry name" value="Glycohydro_20b2"/>
    <property type="match status" value="1"/>
</dbReference>
<dbReference type="InterPro" id="IPR029019">
    <property type="entry name" value="HEX_eukaryotic_N"/>
</dbReference>
<dbReference type="PANTHER" id="PTHR22600:SF21">
    <property type="entry name" value="BETA-HEXOSAMINIDASE A"/>
    <property type="match status" value="1"/>
</dbReference>
<evidence type="ECO:0000256" key="9">
    <source>
        <dbReference type="SAM" id="SignalP"/>
    </source>
</evidence>
<evidence type="ECO:0000256" key="5">
    <source>
        <dbReference type="ARBA" id="ARBA00023180"/>
    </source>
</evidence>
<dbReference type="EC" id="3.2.1.52" evidence="7"/>
<dbReference type="Pfam" id="PF00728">
    <property type="entry name" value="Glyco_hydro_20"/>
    <property type="match status" value="1"/>
</dbReference>
<keyword evidence="6 7" id="KW-0326">Glycosidase</keyword>
<feature type="domain" description="Beta-hexosaminidase eukaryotic type N-terminal" evidence="11">
    <location>
        <begin position="35"/>
        <end position="154"/>
    </location>
</feature>
<dbReference type="FunFam" id="3.20.20.80:FF:000063">
    <property type="entry name" value="Beta-hexosaminidase"/>
    <property type="match status" value="1"/>
</dbReference>
<evidence type="ECO:0000256" key="8">
    <source>
        <dbReference type="PIRSR" id="PIRSR001093-1"/>
    </source>
</evidence>
<feature type="signal peptide" evidence="9">
    <location>
        <begin position="1"/>
        <end position="28"/>
    </location>
</feature>
<reference evidence="12" key="2">
    <citation type="journal article" date="2023" name="Plants (Basel)">
        <title>Annotation of the Turnera subulata (Passifloraceae) Draft Genome Reveals the S-Locus Evolved after the Divergence of Turneroideae from Passifloroideae in a Stepwise Manner.</title>
        <authorList>
            <person name="Henning P.M."/>
            <person name="Roalson E.H."/>
            <person name="Mir W."/>
            <person name="McCubbin A.G."/>
            <person name="Shore J.S."/>
        </authorList>
    </citation>
    <scope>NUCLEOTIDE SEQUENCE</scope>
    <source>
        <strain evidence="12">F60SS</strain>
    </source>
</reference>
<evidence type="ECO:0000256" key="6">
    <source>
        <dbReference type="ARBA" id="ARBA00023295"/>
    </source>
</evidence>
<feature type="active site" description="Proton donor" evidence="8">
    <location>
        <position position="336"/>
    </location>
</feature>
<dbReference type="AlphaFoldDB" id="A0A9Q0G6P9"/>
<dbReference type="InterPro" id="IPR017853">
    <property type="entry name" value="GH"/>
</dbReference>
<dbReference type="EMBL" id="JAKUCV010002016">
    <property type="protein sequence ID" value="KAJ4844212.1"/>
    <property type="molecule type" value="Genomic_DNA"/>
</dbReference>
<evidence type="ECO:0000313" key="13">
    <source>
        <dbReference type="Proteomes" id="UP001141552"/>
    </source>
</evidence>
<keyword evidence="3 9" id="KW-0732">Signal</keyword>